<gene>
    <name evidence="2" type="ORF">FIBSPDRAFT_955304</name>
</gene>
<accession>A0A166IBP0</accession>
<proteinExistence type="predicted"/>
<organism evidence="2 3">
    <name type="scientific">Athelia psychrophila</name>
    <dbReference type="NCBI Taxonomy" id="1759441"/>
    <lineage>
        <taxon>Eukaryota</taxon>
        <taxon>Fungi</taxon>
        <taxon>Dikarya</taxon>
        <taxon>Basidiomycota</taxon>
        <taxon>Agaricomycotina</taxon>
        <taxon>Agaricomycetes</taxon>
        <taxon>Agaricomycetidae</taxon>
        <taxon>Atheliales</taxon>
        <taxon>Atheliaceae</taxon>
        <taxon>Athelia</taxon>
    </lineage>
</organism>
<feature type="region of interest" description="Disordered" evidence="1">
    <location>
        <begin position="174"/>
        <end position="193"/>
    </location>
</feature>
<evidence type="ECO:0000313" key="2">
    <source>
        <dbReference type="EMBL" id="KZP19648.1"/>
    </source>
</evidence>
<dbReference type="OrthoDB" id="3259884at2759"/>
<keyword evidence="3" id="KW-1185">Reference proteome</keyword>
<protein>
    <submittedName>
        <fullName evidence="2">Uncharacterized protein</fullName>
    </submittedName>
</protein>
<dbReference type="Proteomes" id="UP000076532">
    <property type="component" value="Unassembled WGS sequence"/>
</dbReference>
<name>A0A166IBP0_9AGAM</name>
<dbReference type="EMBL" id="KV417562">
    <property type="protein sequence ID" value="KZP19648.1"/>
    <property type="molecule type" value="Genomic_DNA"/>
</dbReference>
<dbReference type="AlphaFoldDB" id="A0A166IBP0"/>
<evidence type="ECO:0000313" key="3">
    <source>
        <dbReference type="Proteomes" id="UP000076532"/>
    </source>
</evidence>
<evidence type="ECO:0000256" key="1">
    <source>
        <dbReference type="SAM" id="MobiDB-lite"/>
    </source>
</evidence>
<reference evidence="2 3" key="1">
    <citation type="journal article" date="2016" name="Mol. Biol. Evol.">
        <title>Comparative Genomics of Early-Diverging Mushroom-Forming Fungi Provides Insights into the Origins of Lignocellulose Decay Capabilities.</title>
        <authorList>
            <person name="Nagy L.G."/>
            <person name="Riley R."/>
            <person name="Tritt A."/>
            <person name="Adam C."/>
            <person name="Daum C."/>
            <person name="Floudas D."/>
            <person name="Sun H."/>
            <person name="Yadav J.S."/>
            <person name="Pangilinan J."/>
            <person name="Larsson K.H."/>
            <person name="Matsuura K."/>
            <person name="Barry K."/>
            <person name="Labutti K."/>
            <person name="Kuo R."/>
            <person name="Ohm R.A."/>
            <person name="Bhattacharya S.S."/>
            <person name="Shirouzu T."/>
            <person name="Yoshinaga Y."/>
            <person name="Martin F.M."/>
            <person name="Grigoriev I.V."/>
            <person name="Hibbett D.S."/>
        </authorList>
    </citation>
    <scope>NUCLEOTIDE SEQUENCE [LARGE SCALE GENOMIC DNA]</scope>
    <source>
        <strain evidence="2 3">CBS 109695</strain>
    </source>
</reference>
<sequence>MIQEWARAMYNEVASSSDPPNSEVFDPSKQRTSLIVGSHPSIQTASVLNQELHIFAGMVSDVCALAHPKIPPAPVAPKQGLNSTSNPTTTPLGHLVTLNSLNWFLHYTESEMGIGEAMSYESPLRRQAYEPDILHKVSDSALKALSIPSGHVICMKEASRLWFTGPLFLKDRDSPSTPINNLPAPAPHQVDYK</sequence>